<evidence type="ECO:0000256" key="6">
    <source>
        <dbReference type="PROSITE-ProRule" id="PRU00169"/>
    </source>
</evidence>
<protein>
    <submittedName>
        <fullName evidence="10">DNA-binding response OmpR family regulator</fullName>
    </submittedName>
</protein>
<dbReference type="SMART" id="SM00448">
    <property type="entry name" value="REC"/>
    <property type="match status" value="1"/>
</dbReference>
<dbReference type="EMBL" id="JACHHO010000007">
    <property type="protein sequence ID" value="MBB5206068.1"/>
    <property type="molecule type" value="Genomic_DNA"/>
</dbReference>
<dbReference type="Pfam" id="PF00072">
    <property type="entry name" value="Response_reg"/>
    <property type="match status" value="1"/>
</dbReference>
<comment type="caution">
    <text evidence="10">The sequence shown here is derived from an EMBL/GenBank/DDBJ whole genome shotgun (WGS) entry which is preliminary data.</text>
</comment>
<keyword evidence="11" id="KW-1185">Reference proteome</keyword>
<gene>
    <name evidence="10" type="ORF">HNQ51_003411</name>
</gene>
<dbReference type="RefSeq" id="WP_138856400.1">
    <property type="nucleotide sequence ID" value="NZ_CP040709.1"/>
</dbReference>
<dbReference type="InterPro" id="IPR036388">
    <property type="entry name" value="WH-like_DNA-bd_sf"/>
</dbReference>
<dbReference type="InterPro" id="IPR039420">
    <property type="entry name" value="WalR-like"/>
</dbReference>
<dbReference type="GO" id="GO:0000156">
    <property type="term" value="F:phosphorelay response regulator activity"/>
    <property type="evidence" value="ECO:0007669"/>
    <property type="project" value="TreeGrafter"/>
</dbReference>
<keyword evidence="5" id="KW-0804">Transcription</keyword>
<dbReference type="AlphaFoldDB" id="A0A840S959"/>
<name>A0A840S959_9BURK</name>
<feature type="DNA-binding region" description="OmpR/PhoB-type" evidence="7">
    <location>
        <begin position="124"/>
        <end position="215"/>
    </location>
</feature>
<sequence>MKILLVEDDLDLGQGTSLALQHAGLDVSWVRNLSKAQAQMDAQTFAAIVLDLGLPDGDGLLWLHKLRSLGRTLPVLILSARDSLPDRLRGLDGGADDYLVKPFALDELLSRLRALLRRSGVFRADALACRGLTMDAEARQAELDGKPLTLSPTEFQLLHALLRRVGRVVTRAQLEALALANAEVSSLDMHMSNLRRKLGPGWLRTVRGIGYVIDLEPRTHDAAAD</sequence>
<dbReference type="GO" id="GO:0006355">
    <property type="term" value="P:regulation of DNA-templated transcription"/>
    <property type="evidence" value="ECO:0007669"/>
    <property type="project" value="InterPro"/>
</dbReference>
<evidence type="ECO:0000256" key="1">
    <source>
        <dbReference type="ARBA" id="ARBA00022553"/>
    </source>
</evidence>
<evidence type="ECO:0000256" key="7">
    <source>
        <dbReference type="PROSITE-ProRule" id="PRU01091"/>
    </source>
</evidence>
<dbReference type="Pfam" id="PF00486">
    <property type="entry name" value="Trans_reg_C"/>
    <property type="match status" value="1"/>
</dbReference>
<dbReference type="OrthoDB" id="9802426at2"/>
<feature type="modified residue" description="4-aspartylphosphate" evidence="6">
    <location>
        <position position="51"/>
    </location>
</feature>
<dbReference type="PANTHER" id="PTHR48111:SF1">
    <property type="entry name" value="TWO-COMPONENT RESPONSE REGULATOR ORR33"/>
    <property type="match status" value="1"/>
</dbReference>
<evidence type="ECO:0000256" key="4">
    <source>
        <dbReference type="ARBA" id="ARBA00023125"/>
    </source>
</evidence>
<keyword evidence="1 6" id="KW-0597">Phosphoprotein</keyword>
<dbReference type="CDD" id="cd00383">
    <property type="entry name" value="trans_reg_C"/>
    <property type="match status" value="1"/>
</dbReference>
<dbReference type="Gene3D" id="6.10.250.690">
    <property type="match status" value="1"/>
</dbReference>
<evidence type="ECO:0000259" key="8">
    <source>
        <dbReference type="PROSITE" id="PS50110"/>
    </source>
</evidence>
<evidence type="ECO:0000256" key="5">
    <source>
        <dbReference type="ARBA" id="ARBA00023163"/>
    </source>
</evidence>
<dbReference type="SMART" id="SM00862">
    <property type="entry name" value="Trans_reg_C"/>
    <property type="match status" value="1"/>
</dbReference>
<dbReference type="InterPro" id="IPR001867">
    <property type="entry name" value="OmpR/PhoB-type_DNA-bd"/>
</dbReference>
<dbReference type="PROSITE" id="PS51755">
    <property type="entry name" value="OMPR_PHOB"/>
    <property type="match status" value="1"/>
</dbReference>
<dbReference type="InterPro" id="IPR001789">
    <property type="entry name" value="Sig_transdc_resp-reg_receiver"/>
</dbReference>
<reference evidence="10 11" key="1">
    <citation type="submission" date="2020-08" db="EMBL/GenBank/DDBJ databases">
        <title>Genomic Encyclopedia of Type Strains, Phase IV (KMG-IV): sequencing the most valuable type-strain genomes for metagenomic binning, comparative biology and taxonomic classification.</title>
        <authorList>
            <person name="Goeker M."/>
        </authorList>
    </citation>
    <scope>NUCLEOTIDE SEQUENCE [LARGE SCALE GENOMIC DNA]</scope>
    <source>
        <strain evidence="10 11">DSM 23958</strain>
    </source>
</reference>
<evidence type="ECO:0000313" key="10">
    <source>
        <dbReference type="EMBL" id="MBB5206068.1"/>
    </source>
</evidence>
<dbReference type="Gene3D" id="3.40.50.2300">
    <property type="match status" value="1"/>
</dbReference>
<keyword evidence="4 7" id="KW-0238">DNA-binding</keyword>
<dbReference type="GO" id="GO:0000976">
    <property type="term" value="F:transcription cis-regulatory region binding"/>
    <property type="evidence" value="ECO:0007669"/>
    <property type="project" value="TreeGrafter"/>
</dbReference>
<dbReference type="PANTHER" id="PTHR48111">
    <property type="entry name" value="REGULATOR OF RPOS"/>
    <property type="match status" value="1"/>
</dbReference>
<dbReference type="Proteomes" id="UP000554837">
    <property type="component" value="Unassembled WGS sequence"/>
</dbReference>
<dbReference type="Gene3D" id="1.10.10.10">
    <property type="entry name" value="Winged helix-like DNA-binding domain superfamily/Winged helix DNA-binding domain"/>
    <property type="match status" value="1"/>
</dbReference>
<dbReference type="SUPFAM" id="SSF52172">
    <property type="entry name" value="CheY-like"/>
    <property type="match status" value="1"/>
</dbReference>
<evidence type="ECO:0000256" key="3">
    <source>
        <dbReference type="ARBA" id="ARBA00023015"/>
    </source>
</evidence>
<feature type="domain" description="OmpR/PhoB-type" evidence="9">
    <location>
        <begin position="124"/>
        <end position="215"/>
    </location>
</feature>
<keyword evidence="3" id="KW-0805">Transcription regulation</keyword>
<proteinExistence type="predicted"/>
<keyword evidence="2" id="KW-0902">Two-component regulatory system</keyword>
<feature type="domain" description="Response regulatory" evidence="8">
    <location>
        <begin position="2"/>
        <end position="116"/>
    </location>
</feature>
<evidence type="ECO:0000256" key="2">
    <source>
        <dbReference type="ARBA" id="ARBA00023012"/>
    </source>
</evidence>
<evidence type="ECO:0000259" key="9">
    <source>
        <dbReference type="PROSITE" id="PS51755"/>
    </source>
</evidence>
<organism evidence="10 11">
    <name type="scientific">Inhella inkyongensis</name>
    <dbReference type="NCBI Taxonomy" id="392593"/>
    <lineage>
        <taxon>Bacteria</taxon>
        <taxon>Pseudomonadati</taxon>
        <taxon>Pseudomonadota</taxon>
        <taxon>Betaproteobacteria</taxon>
        <taxon>Burkholderiales</taxon>
        <taxon>Sphaerotilaceae</taxon>
        <taxon>Inhella</taxon>
    </lineage>
</organism>
<evidence type="ECO:0000313" key="11">
    <source>
        <dbReference type="Proteomes" id="UP000554837"/>
    </source>
</evidence>
<dbReference type="GO" id="GO:0005829">
    <property type="term" value="C:cytosol"/>
    <property type="evidence" value="ECO:0007669"/>
    <property type="project" value="TreeGrafter"/>
</dbReference>
<dbReference type="PROSITE" id="PS50110">
    <property type="entry name" value="RESPONSE_REGULATORY"/>
    <property type="match status" value="1"/>
</dbReference>
<dbReference type="GO" id="GO:0032993">
    <property type="term" value="C:protein-DNA complex"/>
    <property type="evidence" value="ECO:0007669"/>
    <property type="project" value="TreeGrafter"/>
</dbReference>
<accession>A0A840S959</accession>
<dbReference type="InterPro" id="IPR011006">
    <property type="entry name" value="CheY-like_superfamily"/>
</dbReference>